<name>A0ABT1YRU8_9BACL</name>
<keyword evidence="2" id="KW-1185">Reference proteome</keyword>
<comment type="caution">
    <text evidence="1">The sequence shown here is derived from an EMBL/GenBank/DDBJ whole genome shotgun (WGS) entry which is preliminary data.</text>
</comment>
<dbReference type="InterPro" id="IPR056908">
    <property type="entry name" value="Gp80-like"/>
</dbReference>
<dbReference type="RefSeq" id="WP_258217287.1">
    <property type="nucleotide sequence ID" value="NZ_JANQBD010000031.1"/>
</dbReference>
<evidence type="ECO:0008006" key="3">
    <source>
        <dbReference type="Google" id="ProtNLM"/>
    </source>
</evidence>
<evidence type="ECO:0000313" key="2">
    <source>
        <dbReference type="Proteomes" id="UP001300012"/>
    </source>
</evidence>
<gene>
    <name evidence="1" type="ORF">NV381_31505</name>
</gene>
<dbReference type="Proteomes" id="UP001300012">
    <property type="component" value="Unassembled WGS sequence"/>
</dbReference>
<dbReference type="Pfam" id="PF23140">
    <property type="entry name" value="Gp80"/>
    <property type="match status" value="1"/>
</dbReference>
<protein>
    <recommendedName>
        <fullName evidence="3">DUF4183 domain-containing protein</fullName>
    </recommendedName>
</protein>
<organism evidence="1 2">
    <name type="scientific">Paenibacillus radicis</name>
    <name type="common">ex Xue et al. 2023</name>
    <dbReference type="NCBI Taxonomy" id="2972489"/>
    <lineage>
        <taxon>Bacteria</taxon>
        <taxon>Bacillati</taxon>
        <taxon>Bacillota</taxon>
        <taxon>Bacilli</taxon>
        <taxon>Bacillales</taxon>
        <taxon>Paenibacillaceae</taxon>
        <taxon>Paenibacillus</taxon>
    </lineage>
</organism>
<dbReference type="EMBL" id="JANQBD010000031">
    <property type="protein sequence ID" value="MCR8635742.1"/>
    <property type="molecule type" value="Genomic_DNA"/>
</dbReference>
<accession>A0ABT1YRU8</accession>
<proteinExistence type="predicted"/>
<evidence type="ECO:0000313" key="1">
    <source>
        <dbReference type="EMBL" id="MCR8635742.1"/>
    </source>
</evidence>
<sequence length="131" mass="14038">MVISNFLATALLNQVFRNTAYTRPTTVYIALYTTNPTGADTGAEVSGGAYVRQVATFSAPALESSKETIKINAEIVFPIATADWGTVTHIGIRDALTAGNLLYYGPITNQRTILSGDRLRIQADAIVLTLS</sequence>
<reference evidence="1 2" key="1">
    <citation type="submission" date="2022-08" db="EMBL/GenBank/DDBJ databases">
        <title>Paenibacillus endoradicis sp. nov., Paenibacillus radicibacter sp. nov and Paenibacillus pararadicis sp. nov., three cold-adapted plant growth-promoting bacteria isolated from root of Larix gmelinii in Great Khingan.</title>
        <authorList>
            <person name="Xue H."/>
        </authorList>
    </citation>
    <scope>NUCLEOTIDE SEQUENCE [LARGE SCALE GENOMIC DNA]</scope>
    <source>
        <strain evidence="1 2">N5-1-1-5</strain>
    </source>
</reference>